<feature type="domain" description="Ribosomal RNA adenine methylase transferase N-terminal" evidence="13">
    <location>
        <begin position="38"/>
        <end position="225"/>
    </location>
</feature>
<dbReference type="EC" id="2.1.1.182" evidence="11"/>
<dbReference type="UniPathway" id="UPA00056">
    <property type="reaction ID" value="UER00094"/>
</dbReference>
<dbReference type="CDD" id="cd02440">
    <property type="entry name" value="AdoMet_MTases"/>
    <property type="match status" value="1"/>
</dbReference>
<evidence type="ECO:0000313" key="14">
    <source>
        <dbReference type="EMBL" id="AOZ72976.1"/>
    </source>
</evidence>
<keyword evidence="5 11" id="KW-0949">S-adenosyl-L-methionine</keyword>
<dbReference type="InterPro" id="IPR023165">
    <property type="entry name" value="rRNA_Ade_diMease-like_C"/>
</dbReference>
<dbReference type="SUPFAM" id="SSF53335">
    <property type="entry name" value="S-adenosyl-L-methionine-dependent methyltransferases"/>
    <property type="match status" value="1"/>
</dbReference>
<dbReference type="EMBL" id="CP017812">
    <property type="protein sequence ID" value="AOZ72976.1"/>
    <property type="molecule type" value="Genomic_DNA"/>
</dbReference>
<dbReference type="InterPro" id="IPR001737">
    <property type="entry name" value="KsgA/Erm"/>
</dbReference>
<keyword evidence="9 11" id="KW-0694">RNA-binding</keyword>
<gene>
    <name evidence="11" type="primary">rsmA</name>
    <name evidence="10" type="synonym">ispE</name>
    <name evidence="11" type="synonym">ksgA</name>
    <name evidence="14" type="ORF">BK816_06470</name>
</gene>
<dbReference type="RefSeq" id="WP_071164440.1">
    <property type="nucleotide sequence ID" value="NZ_CP017812.1"/>
</dbReference>
<keyword evidence="1 11" id="KW-0963">Cytoplasm</keyword>
<keyword evidence="8 10" id="KW-0067">ATP-binding</keyword>
<dbReference type="EC" id="2.7.1.148" evidence="10"/>
<dbReference type="InterPro" id="IPR020598">
    <property type="entry name" value="rRNA_Ade_methylase_Trfase_N"/>
</dbReference>
<dbReference type="SMART" id="SM00650">
    <property type="entry name" value="rADc"/>
    <property type="match status" value="1"/>
</dbReference>
<dbReference type="PROSITE" id="PS51689">
    <property type="entry name" value="SAM_RNA_A_N6_MT"/>
    <property type="match status" value="1"/>
</dbReference>
<dbReference type="PANTHER" id="PTHR11727:SF7">
    <property type="entry name" value="DIMETHYLADENOSINE TRANSFERASE-RELATED"/>
    <property type="match status" value="1"/>
</dbReference>
<comment type="function">
    <text evidence="11">Specifically dimethylates two adjacent adenosines (A1518 and A1519) in the loop of a conserved hairpin near the 3'-end of 16S rRNA in the 30S particle. May play a critical role in biogenesis of 30S subunits.</text>
</comment>
<keyword evidence="2 11" id="KW-0698">rRNA processing</keyword>
<dbReference type="InterPro" id="IPR014721">
    <property type="entry name" value="Ribsml_uS5_D2-typ_fold_subgr"/>
</dbReference>
<dbReference type="GO" id="GO:0005829">
    <property type="term" value="C:cytosol"/>
    <property type="evidence" value="ECO:0007669"/>
    <property type="project" value="TreeGrafter"/>
</dbReference>
<keyword evidence="7 10" id="KW-0418">Kinase</keyword>
<sequence length="680" mass="72695">MHSELELLNPAAIRELCEALGVRPTKTRGQNFVHDAGTVRKIVRAAGVQSEDKVLEVGPGLGSLTLALLETGAQVTAVEIDELLAHALPTTIKSRAGEKAANLRVLTKDALAVKSLADLELAERVSGSEEFAPPTKLVANLPYNVAVPVILSLLAALPSLQEVLVMVQAEVADRLAAKPGSRIYGIPSVKAQWYGQTQRLNTIGRNVFWPIPNVDSALVQLVKWPAELDPKAHTKASREEVFAAIDAAFSQRRKTLRSALAKWAGSSAEVDRIAQLAGVDSSQRGEKLEIHDFIALAEAKNQTETEGLEVLSTAKVTAVETTEDAASGSAVPGRWALASAPGKVNLLLRCQAPDTVGEYHQLFTVFQALSLRESVLVRVRDDQEITLSQLAENQAGDALELDPELVDLAPEKHLAYRAVHAFQAAANLPFGADILVVKRVPVAGGMAGGSADAAAALIAANEAFQAGWNLDELEVLATTLGADVPFCLHGENALGTNRGDELQSLPAGEKRWWVMVTNQQGLSTPAVFRAADELHWQAQAQGRPELELPTSLPNELPKQLCHDLLESQNGDPQDWKRFGSALQNDLMIPALSLREDVHQLLQFAWGLPVPLHAFISGSGPTIAIAVPDEAAAKIVQAEMSQQPGVAQALILTGPEPGGRVDAQGQGTLSQDLTQIYPVEK</sequence>
<dbReference type="GO" id="GO:0016114">
    <property type="term" value="P:terpenoid biosynthetic process"/>
    <property type="evidence" value="ECO:0007669"/>
    <property type="project" value="UniProtKB-UniRule"/>
</dbReference>
<feature type="binding site" evidence="11 12">
    <location>
        <position position="140"/>
    </location>
    <ligand>
        <name>S-adenosyl-L-methionine</name>
        <dbReference type="ChEBI" id="CHEBI:59789"/>
    </ligand>
</feature>
<keyword evidence="10" id="KW-0414">Isoprene biosynthesis</keyword>
<comment type="pathway">
    <text evidence="10">Isoprenoid biosynthesis; isopentenyl diphosphate biosynthesis via DXP pathway; isopentenyl diphosphate from 1-deoxy-D-xylulose 5-phosphate: step 3/6.</text>
</comment>
<dbReference type="GO" id="GO:0050515">
    <property type="term" value="F:4-(cytidine 5'-diphospho)-2-C-methyl-D-erythritol kinase activity"/>
    <property type="evidence" value="ECO:0007669"/>
    <property type="project" value="UniProtKB-UniRule"/>
</dbReference>
<evidence type="ECO:0000256" key="3">
    <source>
        <dbReference type="ARBA" id="ARBA00022603"/>
    </source>
</evidence>
<dbReference type="InterPro" id="IPR036554">
    <property type="entry name" value="GHMP_kinase_C_sf"/>
</dbReference>
<feature type="binding site" evidence="11 12">
    <location>
        <position position="31"/>
    </location>
    <ligand>
        <name>S-adenosyl-L-methionine</name>
        <dbReference type="ChEBI" id="CHEBI:59789"/>
    </ligand>
</feature>
<comment type="similarity">
    <text evidence="11">Belongs to the class I-like SAM-binding methyltransferase superfamily. rRNA adenine N(6)-methyltransferase family. RsmA subfamily.</text>
</comment>
<feature type="binding site" evidence="11 12">
    <location>
        <position position="33"/>
    </location>
    <ligand>
        <name>S-adenosyl-L-methionine</name>
        <dbReference type="ChEBI" id="CHEBI:59789"/>
    </ligand>
</feature>
<comment type="catalytic activity">
    <reaction evidence="11">
        <text>adenosine(1518)/adenosine(1519) in 16S rRNA + 4 S-adenosyl-L-methionine = N(6)-dimethyladenosine(1518)/N(6)-dimethyladenosine(1519) in 16S rRNA + 4 S-adenosyl-L-homocysteine + 4 H(+)</text>
        <dbReference type="Rhea" id="RHEA:19609"/>
        <dbReference type="Rhea" id="RHEA-COMP:10232"/>
        <dbReference type="Rhea" id="RHEA-COMP:10233"/>
        <dbReference type="ChEBI" id="CHEBI:15378"/>
        <dbReference type="ChEBI" id="CHEBI:57856"/>
        <dbReference type="ChEBI" id="CHEBI:59789"/>
        <dbReference type="ChEBI" id="CHEBI:74411"/>
        <dbReference type="ChEBI" id="CHEBI:74493"/>
        <dbReference type="EC" id="2.1.1.182"/>
    </reaction>
</comment>
<dbReference type="InterPro" id="IPR011530">
    <property type="entry name" value="rRNA_adenine_dimethylase"/>
</dbReference>
<evidence type="ECO:0000256" key="1">
    <source>
        <dbReference type="ARBA" id="ARBA00022490"/>
    </source>
</evidence>
<dbReference type="GO" id="GO:0003723">
    <property type="term" value="F:RNA binding"/>
    <property type="evidence" value="ECO:0007669"/>
    <property type="project" value="UniProtKB-UniRule"/>
</dbReference>
<evidence type="ECO:0000256" key="4">
    <source>
        <dbReference type="ARBA" id="ARBA00022679"/>
    </source>
</evidence>
<dbReference type="NCBIfam" id="TIGR00154">
    <property type="entry name" value="ispE"/>
    <property type="match status" value="1"/>
</dbReference>
<dbReference type="STRING" id="1912795.BK816_06470"/>
<protein>
    <recommendedName>
        <fullName evidence="10 11">Multifunctional fusion protein</fullName>
    </recommendedName>
    <domain>
        <recommendedName>
            <fullName evidence="11">Ribosomal RNA small subunit methyltransferase A</fullName>
            <ecNumber evidence="11">2.1.1.182</ecNumber>
        </recommendedName>
        <alternativeName>
            <fullName evidence="11">16S rRNA (adenine(1518)-N(6)/adenine(1519)-N(6))-dimethyltransferase</fullName>
        </alternativeName>
        <alternativeName>
            <fullName evidence="11">16S rRNA dimethyladenosine transferase</fullName>
        </alternativeName>
        <alternativeName>
            <fullName evidence="11">16S rRNA dimethylase</fullName>
        </alternativeName>
        <alternativeName>
            <fullName evidence="11">S-adenosylmethionine-6-N', N'-adenosyl(rRNA) dimethyltransferase</fullName>
        </alternativeName>
    </domain>
    <domain>
        <recommendedName>
            <fullName evidence="10">4-diphosphocytidyl-2-C-methyl-D-erythritol kinase</fullName>
            <shortName evidence="10">CMK</shortName>
            <ecNumber evidence="10">2.7.1.148</ecNumber>
        </recommendedName>
        <alternativeName>
            <fullName evidence="10">4-(cytidine-5'-diphospho)-2-C-methyl-D-erythritol kinase</fullName>
        </alternativeName>
    </domain>
</protein>
<keyword evidence="6 10" id="KW-0547">Nucleotide-binding</keyword>
<dbReference type="OrthoDB" id="9814755at2"/>
<organism evidence="14 15">
    <name type="scientific">Boudabousia tangfeifanii</name>
    <dbReference type="NCBI Taxonomy" id="1912795"/>
    <lineage>
        <taxon>Bacteria</taxon>
        <taxon>Bacillati</taxon>
        <taxon>Actinomycetota</taxon>
        <taxon>Actinomycetes</taxon>
        <taxon>Actinomycetales</taxon>
        <taxon>Actinomycetaceae</taxon>
        <taxon>Boudabousia</taxon>
    </lineage>
</organism>
<dbReference type="InterPro" id="IPR020596">
    <property type="entry name" value="rRNA_Ade_Mease_Trfase_CS"/>
</dbReference>
<dbReference type="PROSITE" id="PS01131">
    <property type="entry name" value="RRNA_A_DIMETH"/>
    <property type="match status" value="1"/>
</dbReference>
<evidence type="ECO:0000256" key="6">
    <source>
        <dbReference type="ARBA" id="ARBA00022741"/>
    </source>
</evidence>
<dbReference type="Pfam" id="PF00288">
    <property type="entry name" value="GHMP_kinases_N"/>
    <property type="match status" value="1"/>
</dbReference>
<dbReference type="InterPro" id="IPR020568">
    <property type="entry name" value="Ribosomal_Su5_D2-typ_SF"/>
</dbReference>
<comment type="similarity">
    <text evidence="10">Belongs to the GHMP kinase family. IspE subfamily.</text>
</comment>
<dbReference type="KEGG" id="avu:BK816_06470"/>
<reference evidence="14 15" key="1">
    <citation type="submission" date="2016-10" db="EMBL/GenBank/DDBJ databases">
        <title>Actinomyces aegypiusis sp. nov., isolated from the Aegypius monachus in Qinghai Tibet Plateau China.</title>
        <authorList>
            <person name="Wang Y."/>
        </authorList>
    </citation>
    <scope>NUCLEOTIDE SEQUENCE [LARGE SCALE GENOMIC DNA]</scope>
    <source>
        <strain evidence="14 15">VUL4_3</strain>
    </source>
</reference>
<evidence type="ECO:0000256" key="7">
    <source>
        <dbReference type="ARBA" id="ARBA00022777"/>
    </source>
</evidence>
<keyword evidence="3 11" id="KW-0489">Methyltransferase</keyword>
<dbReference type="SUPFAM" id="SSF54211">
    <property type="entry name" value="Ribosomal protein S5 domain 2-like"/>
    <property type="match status" value="1"/>
</dbReference>
<evidence type="ECO:0000259" key="13">
    <source>
        <dbReference type="SMART" id="SM00650"/>
    </source>
</evidence>
<keyword evidence="15" id="KW-1185">Reference proteome</keyword>
<feature type="binding site" evidence="11 12">
    <location>
        <position position="79"/>
    </location>
    <ligand>
        <name>S-adenosyl-L-methionine</name>
        <dbReference type="ChEBI" id="CHEBI:59789"/>
    </ligand>
</feature>
<dbReference type="HAMAP" id="MF_00061">
    <property type="entry name" value="IspE"/>
    <property type="match status" value="1"/>
</dbReference>
<evidence type="ECO:0000256" key="5">
    <source>
        <dbReference type="ARBA" id="ARBA00022691"/>
    </source>
</evidence>
<name>A0A1D9ML14_9ACTO</name>
<dbReference type="GO" id="GO:0005524">
    <property type="term" value="F:ATP binding"/>
    <property type="evidence" value="ECO:0007669"/>
    <property type="project" value="UniProtKB-UniRule"/>
</dbReference>
<dbReference type="Gene3D" id="3.30.70.890">
    <property type="entry name" value="GHMP kinase, C-terminal domain"/>
    <property type="match status" value="1"/>
</dbReference>
<evidence type="ECO:0000256" key="9">
    <source>
        <dbReference type="ARBA" id="ARBA00022884"/>
    </source>
</evidence>
<comment type="catalytic activity">
    <reaction evidence="10">
        <text>4-CDP-2-C-methyl-D-erythritol + ATP = 4-CDP-2-C-methyl-D-erythritol 2-phosphate + ADP + H(+)</text>
        <dbReference type="Rhea" id="RHEA:18437"/>
        <dbReference type="ChEBI" id="CHEBI:15378"/>
        <dbReference type="ChEBI" id="CHEBI:30616"/>
        <dbReference type="ChEBI" id="CHEBI:57823"/>
        <dbReference type="ChEBI" id="CHEBI:57919"/>
        <dbReference type="ChEBI" id="CHEBI:456216"/>
        <dbReference type="EC" id="2.7.1.148"/>
    </reaction>
</comment>
<proteinExistence type="inferred from homology"/>
<dbReference type="GO" id="GO:0019288">
    <property type="term" value="P:isopentenyl diphosphate biosynthetic process, methylerythritol 4-phosphate pathway"/>
    <property type="evidence" value="ECO:0007669"/>
    <property type="project" value="UniProtKB-UniRule"/>
</dbReference>
<comment type="function">
    <text evidence="10">Catalyzes the phosphorylation of the position 2 hydroxy group of 4-diphosphocytidyl-2C-methyl-D-erythritol.</text>
</comment>
<dbReference type="GO" id="GO:0052908">
    <property type="term" value="F:16S rRNA (adenine(1518)-N(6)/adenine(1519)-N(6))-dimethyltransferase activity"/>
    <property type="evidence" value="ECO:0007669"/>
    <property type="project" value="UniProtKB-EC"/>
</dbReference>
<evidence type="ECO:0000313" key="15">
    <source>
        <dbReference type="Proteomes" id="UP000176288"/>
    </source>
</evidence>
<feature type="binding site" evidence="11 12">
    <location>
        <position position="109"/>
    </location>
    <ligand>
        <name>S-adenosyl-L-methionine</name>
        <dbReference type="ChEBI" id="CHEBI:59789"/>
    </ligand>
</feature>
<keyword evidence="4 10" id="KW-0808">Transferase</keyword>
<evidence type="ECO:0000256" key="12">
    <source>
        <dbReference type="PROSITE-ProRule" id="PRU01026"/>
    </source>
</evidence>
<dbReference type="FunFam" id="3.40.50.150:FF:000023">
    <property type="entry name" value="Ribosomal RNA small subunit methyltransferase A"/>
    <property type="match status" value="1"/>
</dbReference>
<dbReference type="Proteomes" id="UP000176288">
    <property type="component" value="Chromosome"/>
</dbReference>
<feature type="binding site" evidence="11 12">
    <location>
        <position position="58"/>
    </location>
    <ligand>
        <name>S-adenosyl-L-methionine</name>
        <dbReference type="ChEBI" id="CHEBI:59789"/>
    </ligand>
</feature>
<dbReference type="Gene3D" id="1.10.8.100">
    <property type="entry name" value="Ribosomal RNA adenine dimethylase-like, domain 2"/>
    <property type="match status" value="1"/>
</dbReference>
<dbReference type="Gene3D" id="3.30.230.10">
    <property type="match status" value="1"/>
</dbReference>
<evidence type="ECO:0000256" key="11">
    <source>
        <dbReference type="HAMAP-Rule" id="MF_00607"/>
    </source>
</evidence>
<evidence type="ECO:0000256" key="2">
    <source>
        <dbReference type="ARBA" id="ARBA00022552"/>
    </source>
</evidence>
<comment type="subcellular location">
    <subcellularLocation>
        <location evidence="11">Cytoplasm</location>
    </subcellularLocation>
</comment>
<accession>A0A1D9ML14</accession>
<feature type="binding site" evidence="10">
    <location>
        <begin position="441"/>
        <end position="451"/>
    </location>
    <ligand>
        <name>ATP</name>
        <dbReference type="ChEBI" id="CHEBI:30616"/>
    </ligand>
</feature>
<dbReference type="SUPFAM" id="SSF55060">
    <property type="entry name" value="GHMP Kinase, C-terminal domain"/>
    <property type="match status" value="1"/>
</dbReference>
<dbReference type="Pfam" id="PF00398">
    <property type="entry name" value="RrnaAD"/>
    <property type="match status" value="1"/>
</dbReference>
<dbReference type="InterPro" id="IPR004424">
    <property type="entry name" value="IspE"/>
</dbReference>
<evidence type="ECO:0000256" key="10">
    <source>
        <dbReference type="HAMAP-Rule" id="MF_00061"/>
    </source>
</evidence>
<dbReference type="InterPro" id="IPR029063">
    <property type="entry name" value="SAM-dependent_MTases_sf"/>
</dbReference>
<feature type="active site" evidence="10">
    <location>
        <position position="483"/>
    </location>
</feature>
<evidence type="ECO:0000256" key="8">
    <source>
        <dbReference type="ARBA" id="ARBA00022840"/>
    </source>
</evidence>
<dbReference type="NCBIfam" id="TIGR00755">
    <property type="entry name" value="ksgA"/>
    <property type="match status" value="1"/>
</dbReference>
<dbReference type="PANTHER" id="PTHR11727">
    <property type="entry name" value="DIMETHYLADENOSINE TRANSFERASE"/>
    <property type="match status" value="1"/>
</dbReference>
<dbReference type="AlphaFoldDB" id="A0A1D9ML14"/>
<feature type="active site" evidence="10">
    <location>
        <position position="343"/>
    </location>
</feature>
<dbReference type="HAMAP" id="MF_00607">
    <property type="entry name" value="16SrRNA_methyltr_A"/>
    <property type="match status" value="1"/>
</dbReference>
<dbReference type="Gene3D" id="3.40.50.150">
    <property type="entry name" value="Vaccinia Virus protein VP39"/>
    <property type="match status" value="1"/>
</dbReference>
<dbReference type="InterPro" id="IPR006204">
    <property type="entry name" value="GHMP_kinase_N_dom"/>
</dbReference>